<evidence type="ECO:0000313" key="2">
    <source>
        <dbReference type="Proteomes" id="UP001060215"/>
    </source>
</evidence>
<comment type="caution">
    <text evidence="1">The sequence shown here is derived from an EMBL/GenBank/DDBJ whole genome shotgun (WGS) entry which is preliminary data.</text>
</comment>
<proteinExistence type="predicted"/>
<name>A0ACC0J0U7_9ERIC</name>
<gene>
    <name evidence="1" type="ORF">LOK49_LG01G00001</name>
</gene>
<dbReference type="EMBL" id="CM045758">
    <property type="protein sequence ID" value="KAI8030116.1"/>
    <property type="molecule type" value="Genomic_DNA"/>
</dbReference>
<sequence>MELQIKVAQVVRVLNHDSQSCNRVATNQWLVQFQQTDAAWEVATSIFTSDHYHNHHHHHHHHQPFLNDFEVEFFAAQILKRKVSLSFDLAIEVLIELVSRHEIFFGGWMSSSVQIPWKEVETKMFALNVVYRSVADVIGSYSKWISAFQTNARSLLLFLAAGISEPLSSNACASTLRKFCEDASALMCEPSNLEILIWIGEVFMFTHPKYSITRSNRYMKFQL</sequence>
<keyword evidence="2" id="KW-1185">Reference proteome</keyword>
<accession>A0ACC0J0U7</accession>
<evidence type="ECO:0000313" key="1">
    <source>
        <dbReference type="EMBL" id="KAI8030116.1"/>
    </source>
</evidence>
<reference evidence="1 2" key="1">
    <citation type="journal article" date="2022" name="Plant J.">
        <title>Chromosome-level genome of Camellia lanceoleosa provides a valuable resource for understanding genome evolution and self-incompatibility.</title>
        <authorList>
            <person name="Gong W."/>
            <person name="Xiao S."/>
            <person name="Wang L."/>
            <person name="Liao Z."/>
            <person name="Chang Y."/>
            <person name="Mo W."/>
            <person name="Hu G."/>
            <person name="Li W."/>
            <person name="Zhao G."/>
            <person name="Zhu H."/>
            <person name="Hu X."/>
            <person name="Ji K."/>
            <person name="Xiang X."/>
            <person name="Song Q."/>
            <person name="Yuan D."/>
            <person name="Jin S."/>
            <person name="Zhang L."/>
        </authorList>
    </citation>
    <scope>NUCLEOTIDE SEQUENCE [LARGE SCALE GENOMIC DNA]</scope>
    <source>
        <strain evidence="1">SQ_2022a</strain>
    </source>
</reference>
<protein>
    <submittedName>
        <fullName evidence="1">Uncharacterized protein</fullName>
    </submittedName>
</protein>
<dbReference type="Proteomes" id="UP001060215">
    <property type="component" value="Chromosome 1"/>
</dbReference>
<organism evidence="1 2">
    <name type="scientific">Camellia lanceoleosa</name>
    <dbReference type="NCBI Taxonomy" id="1840588"/>
    <lineage>
        <taxon>Eukaryota</taxon>
        <taxon>Viridiplantae</taxon>
        <taxon>Streptophyta</taxon>
        <taxon>Embryophyta</taxon>
        <taxon>Tracheophyta</taxon>
        <taxon>Spermatophyta</taxon>
        <taxon>Magnoliopsida</taxon>
        <taxon>eudicotyledons</taxon>
        <taxon>Gunneridae</taxon>
        <taxon>Pentapetalae</taxon>
        <taxon>asterids</taxon>
        <taxon>Ericales</taxon>
        <taxon>Theaceae</taxon>
        <taxon>Camellia</taxon>
    </lineage>
</organism>